<organism evidence="2">
    <name type="scientific">Venturia canescens</name>
    <dbReference type="NCBI Taxonomy" id="32260"/>
    <lineage>
        <taxon>Eukaryota</taxon>
        <taxon>Metazoa</taxon>
        <taxon>Ecdysozoa</taxon>
        <taxon>Arthropoda</taxon>
        <taxon>Hexapoda</taxon>
        <taxon>Insecta</taxon>
        <taxon>Pterygota</taxon>
        <taxon>Neoptera</taxon>
        <taxon>Endopterygota</taxon>
        <taxon>Hymenoptera</taxon>
        <taxon>Apocrita</taxon>
        <taxon>Ichneumonoidea</taxon>
        <taxon>Ichneumonidae</taxon>
        <taxon>Campopleginae</taxon>
        <taxon>Dusona group</taxon>
        <taxon>Venturia</taxon>
    </lineage>
</organism>
<dbReference type="InterPro" id="IPR029058">
    <property type="entry name" value="AB_hydrolase_fold"/>
</dbReference>
<dbReference type="Gene3D" id="3.40.50.1820">
    <property type="entry name" value="alpha/beta hydrolase"/>
    <property type="match status" value="1"/>
</dbReference>
<proteinExistence type="predicted"/>
<accession>A0A0U1ZHQ4</accession>
<keyword evidence="1" id="KW-0472">Membrane</keyword>
<sequence>MTNSSLFYVNTILSVLLVLLLAIFIVVPAPLKASFDRYSIDNNYDPATNAEVKYLYTSYKKPDNKKLLVWFQAGAFVMKNRKTPYGLLNCLNDALVEFDILTFDLPIRSSYTVRDAMLTTNELLGRFKKYDEYYAAGFSTGALLMGSFMKKEMDEETSRKMGVPAIGIRFKAIVGLCGLYSTKFDDSNLESLFKFYIMRDDSNSHLYSCSDLDVPMLVIGATSEFLYTDQTRKFHCAGKCEKKLFSETPLPHEFPLMMDLPEAKESAETVIQFLREN</sequence>
<dbReference type="SUPFAM" id="SSF53474">
    <property type="entry name" value="alpha/beta-Hydrolases"/>
    <property type="match status" value="1"/>
</dbReference>
<name>A0A0U1ZHQ4_9HYME</name>
<keyword evidence="1" id="KW-1133">Transmembrane helix</keyword>
<keyword evidence="1" id="KW-0812">Transmembrane</keyword>
<evidence type="ECO:0008006" key="3">
    <source>
        <dbReference type="Google" id="ProtNLM"/>
    </source>
</evidence>
<reference evidence="2" key="1">
    <citation type="journal article" date="2015" name="Sci. Adv.">
        <title>Recurrent DNA virus domestication leading to different parasite virulence strategies.</title>
        <authorList>
            <person name="Pichon A."/>
            <person name="Bezier A."/>
            <person name="Urbach S."/>
            <person name="Aury J.M."/>
            <person name="Jouan V."/>
            <person name="Ravallec M."/>
            <person name="Guy J."/>
            <person name="Cousserans F."/>
            <person name="Theze J."/>
            <person name="Gauthier J."/>
            <person name="Demettre E."/>
            <person name="Schmieder S."/>
            <person name="Wurmser F."/>
            <person name="Sibut V."/>
            <person name="Poirie M."/>
            <person name="Colinet D."/>
            <person name="da Silva C."/>
            <person name="Couloux A."/>
            <person name="Barbe V."/>
            <person name="Drezen J.M."/>
            <person name="Volkoff A.N."/>
        </authorList>
    </citation>
    <scope>NUCLEOTIDE SEQUENCE</scope>
</reference>
<evidence type="ECO:0000256" key="1">
    <source>
        <dbReference type="SAM" id="Phobius"/>
    </source>
</evidence>
<dbReference type="GeneID" id="122409816"/>
<dbReference type="AlphaFoldDB" id="A0A0U1ZHQ4"/>
<dbReference type="EMBL" id="KP972596">
    <property type="protein sequence ID" value="AJZ73106.1"/>
    <property type="molecule type" value="Genomic_DNA"/>
</dbReference>
<protein>
    <recommendedName>
        <fullName evidence="3">Alpha/beta hydrolase fold-3 domain-containing protein</fullName>
    </recommendedName>
</protein>
<feature type="transmembrane region" description="Helical" evidence="1">
    <location>
        <begin position="6"/>
        <end position="27"/>
    </location>
</feature>
<dbReference type="OrthoDB" id="8156813at2759"/>
<evidence type="ECO:0000313" key="2">
    <source>
        <dbReference type="EMBL" id="AJZ73106.1"/>
    </source>
</evidence>
<dbReference type="RefSeq" id="NP_001402022.1">
    <property type="nucleotide sequence ID" value="NM_001415093.1"/>
</dbReference>